<evidence type="ECO:0000313" key="3">
    <source>
        <dbReference type="Proteomes" id="UP000184121"/>
    </source>
</evidence>
<dbReference type="AlphaFoldDB" id="A0A1M7M4S5"/>
<organism evidence="2 3">
    <name type="scientific">Flavobacterium saccharophilum</name>
    <dbReference type="NCBI Taxonomy" id="29534"/>
    <lineage>
        <taxon>Bacteria</taxon>
        <taxon>Pseudomonadati</taxon>
        <taxon>Bacteroidota</taxon>
        <taxon>Flavobacteriia</taxon>
        <taxon>Flavobacteriales</taxon>
        <taxon>Flavobacteriaceae</taxon>
        <taxon>Flavobacterium</taxon>
    </lineage>
</organism>
<dbReference type="PANTHER" id="PTHR43685">
    <property type="entry name" value="GLYCOSYLTRANSFERASE"/>
    <property type="match status" value="1"/>
</dbReference>
<keyword evidence="2" id="KW-0808">Transferase</keyword>
<evidence type="ECO:0000313" key="2">
    <source>
        <dbReference type="EMBL" id="SHM85216.1"/>
    </source>
</evidence>
<evidence type="ECO:0000259" key="1">
    <source>
        <dbReference type="Pfam" id="PF00535"/>
    </source>
</evidence>
<keyword evidence="3" id="KW-1185">Reference proteome</keyword>
<proteinExistence type="predicted"/>
<dbReference type="STRING" id="29534.SAMN05444366_4331"/>
<gene>
    <name evidence="2" type="ORF">SAMN05444366_4331</name>
</gene>
<dbReference type="GO" id="GO:0016740">
    <property type="term" value="F:transferase activity"/>
    <property type="evidence" value="ECO:0007669"/>
    <property type="project" value="UniProtKB-KW"/>
</dbReference>
<dbReference type="InterPro" id="IPR001173">
    <property type="entry name" value="Glyco_trans_2-like"/>
</dbReference>
<dbReference type="PANTHER" id="PTHR43685:SF11">
    <property type="entry name" value="GLYCOSYLTRANSFERASE TAGX-RELATED"/>
    <property type="match status" value="1"/>
</dbReference>
<feature type="domain" description="Glycosyltransferase 2-like" evidence="1">
    <location>
        <begin position="8"/>
        <end position="167"/>
    </location>
</feature>
<dbReference type="EMBL" id="FRBY01000007">
    <property type="protein sequence ID" value="SHM85216.1"/>
    <property type="molecule type" value="Genomic_DNA"/>
</dbReference>
<sequence>MQDKSLVTIICLCYNQEKYVVESLFSAIHQDYPFVEVIIVDDFSTDNSRKVIQKWLIDYPEIRFIANETNLGSTKSFNKALKLAKGDYIIDLACDDILLSNCVSLQLKAFQESSFKKLGVVYGNAELINEKGDFYFYYFPVDFNKKTIEKRATGDIYLSVISGGNSICSVSSMVKKSVFDALNGYDENLSYEDLDLWIRASRIYDFDYIDEILIKKRISTTSFGTHFFIKNDARSKKINYSTYLIIQKAIRLNRTKIEHKAILRRMHFEMTLAFKTSDYRLFFKYILLEIKQRFRIICT</sequence>
<accession>A0A1M7M4S5</accession>
<dbReference type="Proteomes" id="UP000184121">
    <property type="component" value="Unassembled WGS sequence"/>
</dbReference>
<dbReference type="InterPro" id="IPR050834">
    <property type="entry name" value="Glycosyltransf_2"/>
</dbReference>
<dbReference type="RefSeq" id="WP_072975738.1">
    <property type="nucleotide sequence ID" value="NZ_FRBY01000007.1"/>
</dbReference>
<dbReference type="SUPFAM" id="SSF53448">
    <property type="entry name" value="Nucleotide-diphospho-sugar transferases"/>
    <property type="match status" value="1"/>
</dbReference>
<dbReference type="InterPro" id="IPR029044">
    <property type="entry name" value="Nucleotide-diphossugar_trans"/>
</dbReference>
<name>A0A1M7M4S5_9FLAO</name>
<dbReference type="OrthoDB" id="396512at2"/>
<dbReference type="Gene3D" id="3.90.550.10">
    <property type="entry name" value="Spore Coat Polysaccharide Biosynthesis Protein SpsA, Chain A"/>
    <property type="match status" value="1"/>
</dbReference>
<protein>
    <submittedName>
        <fullName evidence="2">Glycosyltransferase, GT2 family</fullName>
    </submittedName>
</protein>
<reference evidence="3" key="1">
    <citation type="submission" date="2016-11" db="EMBL/GenBank/DDBJ databases">
        <authorList>
            <person name="Varghese N."/>
            <person name="Submissions S."/>
        </authorList>
    </citation>
    <scope>NUCLEOTIDE SEQUENCE [LARGE SCALE GENOMIC DNA]</scope>
    <source>
        <strain evidence="3">DSM 1811</strain>
    </source>
</reference>
<dbReference type="Pfam" id="PF00535">
    <property type="entry name" value="Glycos_transf_2"/>
    <property type="match status" value="1"/>
</dbReference>